<comment type="cofactor">
    <cofactor evidence="1">
        <name>FMN</name>
        <dbReference type="ChEBI" id="CHEBI:58210"/>
    </cofactor>
</comment>
<gene>
    <name evidence="8" type="ORF">AAC691_05370</name>
</gene>
<dbReference type="InterPro" id="IPR011538">
    <property type="entry name" value="Nuo51_FMN-bd"/>
</dbReference>
<dbReference type="InterPro" id="IPR019554">
    <property type="entry name" value="Soluble_ligand-bd"/>
</dbReference>
<dbReference type="PROSITE" id="PS00645">
    <property type="entry name" value="COMPLEX1_51K_2"/>
    <property type="match status" value="1"/>
</dbReference>
<keyword evidence="6" id="KW-0411">Iron-sulfur</keyword>
<dbReference type="InterPro" id="IPR037207">
    <property type="entry name" value="Nuop51_4Fe4S-bd_sf"/>
</dbReference>
<dbReference type="PANTHER" id="PTHR43578:SF3">
    <property type="entry name" value="NADH-QUINONE OXIDOREDUCTASE SUBUNIT F"/>
    <property type="match status" value="1"/>
</dbReference>
<dbReference type="Gene3D" id="3.10.20.600">
    <property type="match status" value="1"/>
</dbReference>
<organism evidence="8 9">
    <name type="scientific">Nguyenibacter vanlangensis</name>
    <dbReference type="NCBI Taxonomy" id="1216886"/>
    <lineage>
        <taxon>Bacteria</taxon>
        <taxon>Pseudomonadati</taxon>
        <taxon>Pseudomonadota</taxon>
        <taxon>Alphaproteobacteria</taxon>
        <taxon>Acetobacterales</taxon>
        <taxon>Acetobacteraceae</taxon>
        <taxon>Nguyenibacter</taxon>
    </lineage>
</organism>
<keyword evidence="4" id="KW-0479">Metal-binding</keyword>
<dbReference type="PANTHER" id="PTHR43578">
    <property type="entry name" value="NADH-QUINONE OXIDOREDUCTASE SUBUNIT F"/>
    <property type="match status" value="1"/>
</dbReference>
<dbReference type="InterPro" id="IPR001949">
    <property type="entry name" value="NADH-UbQ_OxRdtase_51kDa_CS"/>
</dbReference>
<dbReference type="Pfam" id="PF10531">
    <property type="entry name" value="SLBB"/>
    <property type="match status" value="1"/>
</dbReference>
<evidence type="ECO:0000256" key="4">
    <source>
        <dbReference type="ARBA" id="ARBA00022723"/>
    </source>
</evidence>
<feature type="domain" description="NADH-ubiquinone oxidoreductase 51kDa subunit iron-sulphur binding" evidence="7">
    <location>
        <begin position="337"/>
        <end position="382"/>
    </location>
</feature>
<evidence type="ECO:0000256" key="5">
    <source>
        <dbReference type="ARBA" id="ARBA00023004"/>
    </source>
</evidence>
<dbReference type="InterPro" id="IPR019575">
    <property type="entry name" value="Nuop51_4Fe4S-bd"/>
</dbReference>
<dbReference type="SMART" id="SM00928">
    <property type="entry name" value="NADH_4Fe-4S"/>
    <property type="match status" value="1"/>
</dbReference>
<dbReference type="SUPFAM" id="SSF140490">
    <property type="entry name" value="Nqo1C-terminal domain-like"/>
    <property type="match status" value="1"/>
</dbReference>
<comment type="similarity">
    <text evidence="2">Belongs to the complex I 51 kDa subunit family.</text>
</comment>
<keyword evidence="3" id="KW-0004">4Fe-4S</keyword>
<dbReference type="SUPFAM" id="SSF142019">
    <property type="entry name" value="Nqo1 FMN-binding domain-like"/>
    <property type="match status" value="1"/>
</dbReference>
<evidence type="ECO:0000313" key="9">
    <source>
        <dbReference type="Proteomes" id="UP001449795"/>
    </source>
</evidence>
<dbReference type="EMBL" id="CP152276">
    <property type="protein sequence ID" value="XAE43863.1"/>
    <property type="molecule type" value="Genomic_DNA"/>
</dbReference>
<name>A0ABZ3D7W4_9PROT</name>
<evidence type="ECO:0000259" key="7">
    <source>
        <dbReference type="SMART" id="SM00928"/>
    </source>
</evidence>
<proteinExistence type="inferred from homology"/>
<reference evidence="8 9" key="1">
    <citation type="submission" date="2024-04" db="EMBL/GenBank/DDBJ databases">
        <title>Complete genome sequence of Nguyenibacter vanlangesis HBCM-1154, a strain capable of nitrogen fixation, IAA production, and phosphorus solubilization isolated from sugarcane soil.</title>
        <authorList>
            <person name="MY HANH P."/>
        </authorList>
    </citation>
    <scope>NUCLEOTIDE SEQUENCE [LARGE SCALE GENOMIC DNA]</scope>
    <source>
        <strain evidence="8 9">HBCM 1154</strain>
    </source>
</reference>
<keyword evidence="5" id="KW-0408">Iron</keyword>
<protein>
    <submittedName>
        <fullName evidence="8">NADH-ubiquinone oxidoreductase-F iron-sulfur binding region domain-containing protein</fullName>
    </submittedName>
</protein>
<evidence type="ECO:0000313" key="8">
    <source>
        <dbReference type="EMBL" id="XAE43863.1"/>
    </source>
</evidence>
<dbReference type="Pfam" id="PF10589">
    <property type="entry name" value="NADH_4Fe-4S"/>
    <property type="match status" value="1"/>
</dbReference>
<dbReference type="Gene3D" id="3.40.50.11540">
    <property type="entry name" value="NADH-ubiquinone oxidoreductase 51kDa subunit"/>
    <property type="match status" value="1"/>
</dbReference>
<dbReference type="SUPFAM" id="SSF142984">
    <property type="entry name" value="Nqo1 middle domain-like"/>
    <property type="match status" value="1"/>
</dbReference>
<sequence length="436" mass="47064">MTTAERDMAQRPLTAMIGPGGPPDCAAYGLAGGWRGARRALRDLTPDAVITEVTDSRLRGRGGAGFGTGQKWSFVPRQPARARRKYLVANADEMEPGTFKDRLLLEGNPMQLVEGMLIAGYAIQASEGVIFLRGEYHLAFDRLERAIAQARQTGWLGRDILGSGFDFDIHVHASAGRYICGEETALLTALEGYRAQPRSKPPFPQVGGLWGAPSMVNNVETLCNVPHILANGAAWFRDLAPGSPDGGTKLFGVSGRVRRPGAWELPMGVPLRQVVEDCAGGMRDGYRLRAFLPGGASTAFLDAASLDIALDYATVEKAGSRLGTGLAILLDDRACPVGMLRNLEHFFAQESCGWCTPCRDGLPWVERLLAAIEEGTGQPRDLDLLADHVRLIGPPGRTFCPHAPGAMAPLASGLDLFRDEFLDHLRQHGCPRRMAA</sequence>
<evidence type="ECO:0000256" key="3">
    <source>
        <dbReference type="ARBA" id="ARBA00022485"/>
    </source>
</evidence>
<evidence type="ECO:0000256" key="1">
    <source>
        <dbReference type="ARBA" id="ARBA00001917"/>
    </source>
</evidence>
<accession>A0ABZ3D7W4</accession>
<dbReference type="Proteomes" id="UP001449795">
    <property type="component" value="Chromosome"/>
</dbReference>
<dbReference type="Pfam" id="PF01512">
    <property type="entry name" value="Complex1_51K"/>
    <property type="match status" value="1"/>
</dbReference>
<keyword evidence="9" id="KW-1185">Reference proteome</keyword>
<evidence type="ECO:0000256" key="2">
    <source>
        <dbReference type="ARBA" id="ARBA00007523"/>
    </source>
</evidence>
<dbReference type="InterPro" id="IPR037225">
    <property type="entry name" value="Nuo51_FMN-bd_sf"/>
</dbReference>
<dbReference type="Gene3D" id="1.20.1440.230">
    <property type="entry name" value="NADH-ubiquinone oxidoreductase 51kDa subunit, iron-sulphur binding domain"/>
    <property type="match status" value="1"/>
</dbReference>
<evidence type="ECO:0000256" key="6">
    <source>
        <dbReference type="ARBA" id="ARBA00023014"/>
    </source>
</evidence>